<dbReference type="Gene3D" id="3.40.50.300">
    <property type="entry name" value="P-loop containing nucleotide triphosphate hydrolases"/>
    <property type="match status" value="1"/>
</dbReference>
<proteinExistence type="predicted"/>
<comment type="caution">
    <text evidence="1">The sequence shown here is derived from an EMBL/GenBank/DDBJ whole genome shotgun (WGS) entry which is preliminary data.</text>
</comment>
<gene>
    <name evidence="1" type="ORF">PACLA_8A068707</name>
</gene>
<accession>A0A6S7KBM2</accession>
<organism evidence="1 2">
    <name type="scientific">Paramuricea clavata</name>
    <name type="common">Red gorgonian</name>
    <name type="synonym">Violescent sea-whip</name>
    <dbReference type="NCBI Taxonomy" id="317549"/>
    <lineage>
        <taxon>Eukaryota</taxon>
        <taxon>Metazoa</taxon>
        <taxon>Cnidaria</taxon>
        <taxon>Anthozoa</taxon>
        <taxon>Octocorallia</taxon>
        <taxon>Malacalcyonacea</taxon>
        <taxon>Plexauridae</taxon>
        <taxon>Paramuricea</taxon>
    </lineage>
</organism>
<name>A0A6S7KBM2_PARCT</name>
<keyword evidence="2" id="KW-1185">Reference proteome</keyword>
<evidence type="ECO:0000313" key="2">
    <source>
        <dbReference type="Proteomes" id="UP001152795"/>
    </source>
</evidence>
<sequence>MEDQVRHLKNLNISAVSVTHEHNDRIVGDIIDGKYTHVYGSPECFLKTTWRDYSRANNLDPLWCVLLLMKHIASVN</sequence>
<dbReference type="InterPro" id="IPR027417">
    <property type="entry name" value="P-loop_NTPase"/>
</dbReference>
<feature type="non-terminal residue" evidence="1">
    <location>
        <position position="76"/>
    </location>
</feature>
<evidence type="ECO:0000313" key="1">
    <source>
        <dbReference type="EMBL" id="CAB4043126.1"/>
    </source>
</evidence>
<dbReference type="EMBL" id="CACRXK020031566">
    <property type="protein sequence ID" value="CAB4043126.1"/>
    <property type="molecule type" value="Genomic_DNA"/>
</dbReference>
<reference evidence="1" key="1">
    <citation type="submission" date="2020-04" db="EMBL/GenBank/DDBJ databases">
        <authorList>
            <person name="Alioto T."/>
            <person name="Alioto T."/>
            <person name="Gomez Garrido J."/>
        </authorList>
    </citation>
    <scope>NUCLEOTIDE SEQUENCE</scope>
    <source>
        <strain evidence="1">A484AB</strain>
    </source>
</reference>
<dbReference type="Proteomes" id="UP001152795">
    <property type="component" value="Unassembled WGS sequence"/>
</dbReference>
<protein>
    <submittedName>
        <fullName evidence="1">Uncharacterized protein</fullName>
    </submittedName>
</protein>
<dbReference type="AlphaFoldDB" id="A0A6S7KBM2"/>